<proteinExistence type="predicted"/>
<keyword evidence="2" id="KW-1185">Reference proteome</keyword>
<dbReference type="Proteomes" id="UP001501004">
    <property type="component" value="Unassembled WGS sequence"/>
</dbReference>
<accession>A0ABP7F4F8</accession>
<gene>
    <name evidence="1" type="ORF">GCM10022239_03330</name>
</gene>
<dbReference type="EMBL" id="BAABAE010000001">
    <property type="protein sequence ID" value="GAA3730051.1"/>
    <property type="molecule type" value="Genomic_DNA"/>
</dbReference>
<sequence>MVVIPIPTGVVQVRSLTTDEILYGDRETSYRWEVLTHSDGTDHLAGYLDGVIKQSAKFGQSLYAPTVKGNGHLRVADLAVAQPGFMTLREVTLTSARLRPVLVIEGLPEIPLGVFLFAAAPEDWSGSGKVVSLELLDRATVLDQDQVDASYTVDTSTGILAAVSAVISSAGESITIDAEVTTALSSSMVWPAGTTKLQIVNDLLDALGYDSLRVDGVGQFQANPYVLPANRSLTYELLNLPRELVDGETSIYSEEWSRDVDMFSVPNKVIAVQAGSGDAPALVGEYTNTDSNSPFSYPSRGRWITRTLDNVDTPDGTDAEVIAFLESKAQQSLIAASAVQAAVTVRCLPIPVRVGDVLRFANTPAGIDARHVVTRIELEANSLGLMRLELQEVVSL</sequence>
<name>A0ABP7F4F8_9MICO</name>
<evidence type="ECO:0000313" key="1">
    <source>
        <dbReference type="EMBL" id="GAA3730051.1"/>
    </source>
</evidence>
<comment type="caution">
    <text evidence="1">The sequence shown here is derived from an EMBL/GenBank/DDBJ whole genome shotgun (WGS) entry which is preliminary data.</text>
</comment>
<organism evidence="1 2">
    <name type="scientific">Leifsonella bigeumensis</name>
    <dbReference type="NCBI Taxonomy" id="433643"/>
    <lineage>
        <taxon>Bacteria</taxon>
        <taxon>Bacillati</taxon>
        <taxon>Actinomycetota</taxon>
        <taxon>Actinomycetes</taxon>
        <taxon>Micrococcales</taxon>
        <taxon>Microbacteriaceae</taxon>
        <taxon>Leifsonella</taxon>
    </lineage>
</organism>
<evidence type="ECO:0000313" key="2">
    <source>
        <dbReference type="Proteomes" id="UP001501004"/>
    </source>
</evidence>
<reference evidence="2" key="1">
    <citation type="journal article" date="2019" name="Int. J. Syst. Evol. Microbiol.">
        <title>The Global Catalogue of Microorganisms (GCM) 10K type strain sequencing project: providing services to taxonomists for standard genome sequencing and annotation.</title>
        <authorList>
            <consortium name="The Broad Institute Genomics Platform"/>
            <consortium name="The Broad Institute Genome Sequencing Center for Infectious Disease"/>
            <person name="Wu L."/>
            <person name="Ma J."/>
        </authorList>
    </citation>
    <scope>NUCLEOTIDE SEQUENCE [LARGE SCALE GENOMIC DNA]</scope>
    <source>
        <strain evidence="2">JCM 16949</strain>
    </source>
</reference>
<protein>
    <submittedName>
        <fullName evidence="1">Uncharacterized protein</fullName>
    </submittedName>
</protein>